<dbReference type="Pfam" id="PF05504">
    <property type="entry name" value="Spore_GerAC"/>
    <property type="match status" value="1"/>
</dbReference>
<evidence type="ECO:0000313" key="2">
    <source>
        <dbReference type="EMBL" id="MCE5168606.1"/>
    </source>
</evidence>
<proteinExistence type="predicted"/>
<dbReference type="EMBL" id="JAJNBZ010000002">
    <property type="protein sequence ID" value="MCE5168606.1"/>
    <property type="molecule type" value="Genomic_DNA"/>
</dbReference>
<reference evidence="2 3" key="1">
    <citation type="submission" date="2021-11" db="EMBL/GenBank/DDBJ databases">
        <title>Draft genome sequence of Paenibacillus profundus YoMME, a new Gram-positive bacteria with exoelectrogenic properties.</title>
        <authorList>
            <person name="Hubenova Y."/>
            <person name="Hubenova E."/>
            <person name="Manasiev Y."/>
            <person name="Peykov S."/>
            <person name="Mitov M."/>
        </authorList>
    </citation>
    <scope>NUCLEOTIDE SEQUENCE [LARGE SCALE GENOMIC DNA]</scope>
    <source>
        <strain evidence="2 3">YoMME</strain>
    </source>
</reference>
<dbReference type="InterPro" id="IPR008844">
    <property type="entry name" value="Spore_GerAC-like"/>
</dbReference>
<comment type="caution">
    <text evidence="2">The sequence shown here is derived from an EMBL/GenBank/DDBJ whole genome shotgun (WGS) entry which is preliminary data.</text>
</comment>
<evidence type="ECO:0000313" key="3">
    <source>
        <dbReference type="Proteomes" id="UP001199916"/>
    </source>
</evidence>
<gene>
    <name evidence="2" type="ORF">LQV63_04675</name>
</gene>
<dbReference type="InterPro" id="IPR038501">
    <property type="entry name" value="Spore_GerAC_C_sf"/>
</dbReference>
<dbReference type="Gene3D" id="3.30.300.210">
    <property type="entry name" value="Nutrient germinant receptor protein C, domain 3"/>
    <property type="match status" value="1"/>
</dbReference>
<sequence>MQIESDGRIGEQWTSGNDFDNRFIRQVEADTVKRVKQRIGKMLHKVQKEYRADVIGLGEQVRIHYPRVWEKIKGDWDDIFADASIRYSVKAKVKEFGTTSIKIQ</sequence>
<dbReference type="Proteomes" id="UP001199916">
    <property type="component" value="Unassembled WGS sequence"/>
</dbReference>
<organism evidence="2 3">
    <name type="scientific">Paenibacillus profundus</name>
    <dbReference type="NCBI Taxonomy" id="1173085"/>
    <lineage>
        <taxon>Bacteria</taxon>
        <taxon>Bacillati</taxon>
        <taxon>Bacillota</taxon>
        <taxon>Bacilli</taxon>
        <taxon>Bacillales</taxon>
        <taxon>Paenibacillaceae</taxon>
        <taxon>Paenibacillus</taxon>
    </lineage>
</organism>
<evidence type="ECO:0000259" key="1">
    <source>
        <dbReference type="Pfam" id="PF05504"/>
    </source>
</evidence>
<name>A0ABS8YE30_9BACL</name>
<accession>A0ABS8YE30</accession>
<dbReference type="PANTHER" id="PTHR35789">
    <property type="entry name" value="SPORE GERMINATION PROTEIN B3"/>
    <property type="match status" value="1"/>
</dbReference>
<feature type="domain" description="Spore germination GerAC-like C-terminal" evidence="1">
    <location>
        <begin position="2"/>
        <end position="97"/>
    </location>
</feature>
<keyword evidence="3" id="KW-1185">Reference proteome</keyword>
<protein>
    <recommendedName>
        <fullName evidence="1">Spore germination GerAC-like C-terminal domain-containing protein</fullName>
    </recommendedName>
</protein>
<dbReference type="PANTHER" id="PTHR35789:SF1">
    <property type="entry name" value="SPORE GERMINATION PROTEIN B3"/>
    <property type="match status" value="1"/>
</dbReference>
<dbReference type="InterPro" id="IPR046953">
    <property type="entry name" value="Spore_GerAC-like_C"/>
</dbReference>